<dbReference type="AlphaFoldDB" id="A0A8J6NFW8"/>
<reference evidence="3 4" key="1">
    <citation type="submission" date="2020-08" db="EMBL/GenBank/DDBJ databases">
        <title>Bridging the membrane lipid divide: bacteria of the FCB group superphylum have the potential to synthesize archaeal ether lipids.</title>
        <authorList>
            <person name="Villanueva L."/>
            <person name="Von Meijenfeldt F.A.B."/>
            <person name="Westbye A.B."/>
            <person name="Yadav S."/>
            <person name="Hopmans E.C."/>
            <person name="Dutilh B.E."/>
            <person name="Sinninghe Damste J.S."/>
        </authorList>
    </citation>
    <scope>NUCLEOTIDE SEQUENCE [LARGE SCALE GENOMIC DNA]</scope>
    <source>
        <strain evidence="3">NIOZ-UU36</strain>
    </source>
</reference>
<dbReference type="Proteomes" id="UP000614469">
    <property type="component" value="Unassembled WGS sequence"/>
</dbReference>
<keyword evidence="1" id="KW-0479">Metal-binding</keyword>
<dbReference type="GO" id="GO:0008270">
    <property type="term" value="F:zinc ion binding"/>
    <property type="evidence" value="ECO:0007669"/>
    <property type="project" value="UniProtKB-KW"/>
</dbReference>
<keyword evidence="1" id="KW-0863">Zinc-finger</keyword>
<protein>
    <submittedName>
        <fullName evidence="3">SWIM zinc finger family protein</fullName>
    </submittedName>
</protein>
<evidence type="ECO:0000256" key="1">
    <source>
        <dbReference type="PROSITE-ProRule" id="PRU00325"/>
    </source>
</evidence>
<evidence type="ECO:0000313" key="3">
    <source>
        <dbReference type="EMBL" id="MBC8333921.1"/>
    </source>
</evidence>
<evidence type="ECO:0000259" key="2">
    <source>
        <dbReference type="PROSITE" id="PS50966"/>
    </source>
</evidence>
<sequence length="77" mass="8806">MDSGMIGKIQKAKRYAEERERFTVETLEISVDGTNNGHRVKLKDGKLSCTCDFYQSREFCSHTMAIEEIMKGMTPLN</sequence>
<comment type="caution">
    <text evidence="3">The sequence shown here is derived from an EMBL/GenBank/DDBJ whole genome shotgun (WGS) entry which is preliminary data.</text>
</comment>
<keyword evidence="1" id="KW-0862">Zinc</keyword>
<feature type="domain" description="SWIM-type" evidence="2">
    <location>
        <begin position="38"/>
        <end position="71"/>
    </location>
</feature>
<dbReference type="PROSITE" id="PS50966">
    <property type="entry name" value="ZF_SWIM"/>
    <property type="match status" value="1"/>
</dbReference>
<evidence type="ECO:0000313" key="4">
    <source>
        <dbReference type="Proteomes" id="UP000614469"/>
    </source>
</evidence>
<accession>A0A8J6NFW8</accession>
<organism evidence="3 4">
    <name type="scientific">Candidatus Desulfolinea nitratireducens</name>
    <dbReference type="NCBI Taxonomy" id="2841698"/>
    <lineage>
        <taxon>Bacteria</taxon>
        <taxon>Bacillati</taxon>
        <taxon>Chloroflexota</taxon>
        <taxon>Anaerolineae</taxon>
        <taxon>Anaerolineales</taxon>
        <taxon>Anaerolineales incertae sedis</taxon>
        <taxon>Candidatus Desulfolinea</taxon>
    </lineage>
</organism>
<dbReference type="EMBL" id="JACNJN010000032">
    <property type="protein sequence ID" value="MBC8333921.1"/>
    <property type="molecule type" value="Genomic_DNA"/>
</dbReference>
<dbReference type="Pfam" id="PF04434">
    <property type="entry name" value="SWIM"/>
    <property type="match status" value="1"/>
</dbReference>
<gene>
    <name evidence="3" type="ORF">H8E29_01530</name>
</gene>
<proteinExistence type="predicted"/>
<dbReference type="InterPro" id="IPR007527">
    <property type="entry name" value="Znf_SWIM"/>
</dbReference>
<name>A0A8J6NFW8_9CHLR</name>